<protein>
    <submittedName>
        <fullName evidence="2">Uncharacterized protein</fullName>
    </submittedName>
</protein>
<sequence length="90" mass="9902">MAHSMIRVPFTNTDWAVVRDAFRSEDAAVLKDAVSILAAWRARTGKAMPVAADISELILRVLIADAECVGVDDWWSAGNVRLLFCTAIIR</sequence>
<dbReference type="AlphaFoldDB" id="A0A914VSV6"/>
<organism evidence="1 2">
    <name type="scientific">Plectus sambesii</name>
    <dbReference type="NCBI Taxonomy" id="2011161"/>
    <lineage>
        <taxon>Eukaryota</taxon>
        <taxon>Metazoa</taxon>
        <taxon>Ecdysozoa</taxon>
        <taxon>Nematoda</taxon>
        <taxon>Chromadorea</taxon>
        <taxon>Plectida</taxon>
        <taxon>Plectina</taxon>
        <taxon>Plectoidea</taxon>
        <taxon>Plectidae</taxon>
        <taxon>Plectus</taxon>
    </lineage>
</organism>
<dbReference type="GO" id="GO:0004519">
    <property type="term" value="F:endonuclease activity"/>
    <property type="evidence" value="ECO:0007669"/>
    <property type="project" value="InterPro"/>
</dbReference>
<keyword evidence="1" id="KW-1185">Reference proteome</keyword>
<dbReference type="InterPro" id="IPR007174">
    <property type="entry name" value="Las1"/>
</dbReference>
<dbReference type="Pfam" id="PF04031">
    <property type="entry name" value="Las1"/>
    <property type="match status" value="1"/>
</dbReference>
<dbReference type="GO" id="GO:0006364">
    <property type="term" value="P:rRNA processing"/>
    <property type="evidence" value="ECO:0007669"/>
    <property type="project" value="InterPro"/>
</dbReference>
<dbReference type="Proteomes" id="UP000887566">
    <property type="component" value="Unplaced"/>
</dbReference>
<dbReference type="WBParaSite" id="PSAMB.scaffold2356size30986.g17503.t1">
    <property type="protein sequence ID" value="PSAMB.scaffold2356size30986.g17503.t1"/>
    <property type="gene ID" value="PSAMB.scaffold2356size30986.g17503"/>
</dbReference>
<reference evidence="2" key="1">
    <citation type="submission" date="2022-11" db="UniProtKB">
        <authorList>
            <consortium name="WormBaseParasite"/>
        </authorList>
    </citation>
    <scope>IDENTIFICATION</scope>
</reference>
<accession>A0A914VSV6</accession>
<name>A0A914VSV6_9BILA</name>
<evidence type="ECO:0000313" key="1">
    <source>
        <dbReference type="Proteomes" id="UP000887566"/>
    </source>
</evidence>
<proteinExistence type="predicted"/>
<evidence type="ECO:0000313" key="2">
    <source>
        <dbReference type="WBParaSite" id="PSAMB.scaffold2356size30986.g17503.t1"/>
    </source>
</evidence>
<dbReference type="GO" id="GO:0090730">
    <property type="term" value="C:Las1 complex"/>
    <property type="evidence" value="ECO:0007669"/>
    <property type="project" value="InterPro"/>
</dbReference>